<dbReference type="HOGENOM" id="CLU_016950_0_0_12"/>
<protein>
    <submittedName>
        <fullName evidence="11">Alpha-phosphoglucomutase</fullName>
        <ecNumber evidence="11">5.4.2.2</ecNumber>
    </submittedName>
</protein>
<name>I4B6G7_TURPD</name>
<dbReference type="InterPro" id="IPR016055">
    <property type="entry name" value="A-D-PHexomutase_a/b/a-I/II/III"/>
</dbReference>
<dbReference type="GO" id="GO:0004614">
    <property type="term" value="F:phosphoglucomutase activity"/>
    <property type="evidence" value="ECO:0007669"/>
    <property type="project" value="UniProtKB-EC"/>
</dbReference>
<gene>
    <name evidence="11" type="ordered locus">Turpa_2229</name>
</gene>
<dbReference type="PANTHER" id="PTHR45745">
    <property type="entry name" value="PHOSPHOMANNOMUTASE 45A"/>
    <property type="match status" value="1"/>
</dbReference>
<evidence type="ECO:0000256" key="1">
    <source>
        <dbReference type="ARBA" id="ARBA00001946"/>
    </source>
</evidence>
<dbReference type="InterPro" id="IPR005844">
    <property type="entry name" value="A-D-PHexomutase_a/b/a-I"/>
</dbReference>
<dbReference type="Gene3D" id="3.40.120.10">
    <property type="entry name" value="Alpha-D-Glucose-1,6-Bisphosphate, subunit A, domain 3"/>
    <property type="match status" value="3"/>
</dbReference>
<dbReference type="GO" id="GO:0006166">
    <property type="term" value="P:purine ribonucleoside salvage"/>
    <property type="evidence" value="ECO:0007669"/>
    <property type="project" value="TreeGrafter"/>
</dbReference>
<organism evidence="11 12">
    <name type="scientific">Turneriella parva (strain ATCC BAA-1111 / DSM 21527 / NCTC 11395 / H)</name>
    <name type="common">Leptospira parva</name>
    <dbReference type="NCBI Taxonomy" id="869212"/>
    <lineage>
        <taxon>Bacteria</taxon>
        <taxon>Pseudomonadati</taxon>
        <taxon>Spirochaetota</taxon>
        <taxon>Spirochaetia</taxon>
        <taxon>Leptospirales</taxon>
        <taxon>Leptospiraceae</taxon>
        <taxon>Turneriella</taxon>
    </lineage>
</organism>
<evidence type="ECO:0000256" key="6">
    <source>
        <dbReference type="ARBA" id="ARBA00023235"/>
    </source>
</evidence>
<dbReference type="InterPro" id="IPR005846">
    <property type="entry name" value="A-D-PHexomutase_a/b/a-III"/>
</dbReference>
<dbReference type="InterPro" id="IPR005845">
    <property type="entry name" value="A-D-PHexomutase_a/b/a-II"/>
</dbReference>
<keyword evidence="12" id="KW-1185">Reference proteome</keyword>
<dbReference type="Pfam" id="PF02878">
    <property type="entry name" value="PGM_PMM_I"/>
    <property type="match status" value="1"/>
</dbReference>
<dbReference type="InterPro" id="IPR005843">
    <property type="entry name" value="A-D-PHexomutase_C"/>
</dbReference>
<dbReference type="Pfam" id="PF02880">
    <property type="entry name" value="PGM_PMM_III"/>
    <property type="match status" value="1"/>
</dbReference>
<feature type="domain" description="Alpha-D-phosphohexomutase alpha/beta/alpha" evidence="9">
    <location>
        <begin position="216"/>
        <end position="316"/>
    </location>
</feature>
<evidence type="ECO:0000256" key="4">
    <source>
        <dbReference type="ARBA" id="ARBA00022723"/>
    </source>
</evidence>
<accession>I4B6G7</accession>
<dbReference type="AlphaFoldDB" id="I4B6G7"/>
<dbReference type="CDD" id="cd05799">
    <property type="entry name" value="PGM2"/>
    <property type="match status" value="1"/>
</dbReference>
<dbReference type="OrthoDB" id="9806956at2"/>
<evidence type="ECO:0000259" key="10">
    <source>
        <dbReference type="Pfam" id="PF02880"/>
    </source>
</evidence>
<dbReference type="PANTHER" id="PTHR45745:SF1">
    <property type="entry name" value="PHOSPHOGLUCOMUTASE 2B-RELATED"/>
    <property type="match status" value="1"/>
</dbReference>
<reference evidence="11 12" key="1">
    <citation type="submission" date="2012-06" db="EMBL/GenBank/DDBJ databases">
        <title>The complete chromosome of genome of Turneriella parva DSM 21527.</title>
        <authorList>
            <consortium name="US DOE Joint Genome Institute (JGI-PGF)"/>
            <person name="Lucas S."/>
            <person name="Han J."/>
            <person name="Lapidus A."/>
            <person name="Bruce D."/>
            <person name="Goodwin L."/>
            <person name="Pitluck S."/>
            <person name="Peters L."/>
            <person name="Kyrpides N."/>
            <person name="Mavromatis K."/>
            <person name="Ivanova N."/>
            <person name="Mikhailova N."/>
            <person name="Chertkov O."/>
            <person name="Detter J.C."/>
            <person name="Tapia R."/>
            <person name="Han C."/>
            <person name="Land M."/>
            <person name="Hauser L."/>
            <person name="Markowitz V."/>
            <person name="Cheng J.-F."/>
            <person name="Hugenholtz P."/>
            <person name="Woyke T."/>
            <person name="Wu D."/>
            <person name="Gronow S."/>
            <person name="Wellnitz S."/>
            <person name="Brambilla E."/>
            <person name="Klenk H.-P."/>
            <person name="Eisen J.A."/>
        </authorList>
    </citation>
    <scope>NUCLEOTIDE SEQUENCE [LARGE SCALE GENOMIC DNA]</scope>
    <source>
        <strain evidence="12">ATCC BAA-1111 / DSM 21527 / NCTC 11395 / H</strain>
    </source>
</reference>
<sequence>MRSYEEALKIAESWGKPPFDNDTITSVKALLSLPEAEREKAIVDQFGYDLSFGTAGMRAIMDTGTARINAYTIARVSHAVAQVLQGPALSSPREGASRRVVIGYDGRRHSDKFARIAQRVYLAAGIDVLAFDRIIPTPLVPFAVRRLNAACGVMITSSHNAAAYNGYKVYAANGAQILSPFDTDVMAVMNTLGYEMPAPTESPGSLKVLDEQIMREYVEWVISEVDFAKDRSQKIVFTPLHGAAGALMNAVFYKSGFKNFLPVPQQYEPHPLFPTVKAPNPENKDSLNMALEKAEADGADLILATDGDGDRIGVAYRRDNKFISLTGNQIGTVLLYYLLAKLREQGKIKPNLFALCSLVSTPLTRTICQKFGITFYETLTGFKNMGNKADQVLQAAPGARMVLAFEEAFGVTIGDSRDKDGIVSNLLAAHIAADKGFYHWLSAMYTECGYAAEDAVEKEFPGAAGIEAMNSLIEALRQSPPKEFLGHPVTSLRDFKRQIEIRNGQEIAMGEIPRQNLLYFTNANGDWIAIRPSGTEPKVKAYVGVREQAAYSATTEEHAHKRLAELCKVAAAMLAR</sequence>
<evidence type="ECO:0000256" key="3">
    <source>
        <dbReference type="ARBA" id="ARBA00022553"/>
    </source>
</evidence>
<dbReference type="GO" id="GO:0005975">
    <property type="term" value="P:carbohydrate metabolic process"/>
    <property type="evidence" value="ECO:0007669"/>
    <property type="project" value="InterPro"/>
</dbReference>
<evidence type="ECO:0000313" key="11">
    <source>
        <dbReference type="EMBL" id="AFM12874.1"/>
    </source>
</evidence>
<proteinExistence type="inferred from homology"/>
<dbReference type="InterPro" id="IPR036900">
    <property type="entry name" value="A-D-PHexomutase_C_sf"/>
</dbReference>
<dbReference type="PRINTS" id="PR00509">
    <property type="entry name" value="PGMPMM"/>
</dbReference>
<dbReference type="EC" id="5.4.2.2" evidence="11"/>
<feature type="domain" description="Alpha-D-phosphohexomutase alpha/beta/alpha" evidence="10">
    <location>
        <begin position="327"/>
        <end position="436"/>
    </location>
</feature>
<evidence type="ECO:0000313" key="12">
    <source>
        <dbReference type="Proteomes" id="UP000006048"/>
    </source>
</evidence>
<dbReference type="KEGG" id="tpx:Turpa_2229"/>
<dbReference type="Gene3D" id="3.30.310.50">
    <property type="entry name" value="Alpha-D-phosphohexomutase, C-terminal domain"/>
    <property type="match status" value="1"/>
</dbReference>
<feature type="domain" description="Alpha-D-phosphohexomutase C-terminal" evidence="7">
    <location>
        <begin position="514"/>
        <end position="554"/>
    </location>
</feature>
<dbReference type="SUPFAM" id="SSF53738">
    <property type="entry name" value="Phosphoglucomutase, first 3 domains"/>
    <property type="match status" value="3"/>
</dbReference>
<dbReference type="Pfam" id="PF00408">
    <property type="entry name" value="PGM_PMM_IV"/>
    <property type="match status" value="1"/>
</dbReference>
<feature type="domain" description="Alpha-D-phosphohexomutase alpha/beta/alpha" evidence="8">
    <location>
        <begin position="51"/>
        <end position="191"/>
    </location>
</feature>
<dbReference type="SUPFAM" id="SSF55957">
    <property type="entry name" value="Phosphoglucomutase, C-terminal domain"/>
    <property type="match status" value="1"/>
</dbReference>
<keyword evidence="3" id="KW-0597">Phosphoprotein</keyword>
<evidence type="ECO:0000259" key="9">
    <source>
        <dbReference type="Pfam" id="PF02879"/>
    </source>
</evidence>
<keyword evidence="5" id="KW-0460">Magnesium</keyword>
<evidence type="ECO:0000259" key="7">
    <source>
        <dbReference type="Pfam" id="PF00408"/>
    </source>
</evidence>
<dbReference type="GO" id="GO:0008973">
    <property type="term" value="F:phosphopentomutase activity"/>
    <property type="evidence" value="ECO:0007669"/>
    <property type="project" value="TreeGrafter"/>
</dbReference>
<dbReference type="Proteomes" id="UP000006048">
    <property type="component" value="Chromosome"/>
</dbReference>
<dbReference type="InterPro" id="IPR005841">
    <property type="entry name" value="Alpha-D-phosphohexomutase_SF"/>
</dbReference>
<comment type="cofactor">
    <cofactor evidence="1">
        <name>Mg(2+)</name>
        <dbReference type="ChEBI" id="CHEBI:18420"/>
    </cofactor>
</comment>
<dbReference type="RefSeq" id="WP_014803380.1">
    <property type="nucleotide sequence ID" value="NC_018020.1"/>
</dbReference>
<evidence type="ECO:0000256" key="5">
    <source>
        <dbReference type="ARBA" id="ARBA00022842"/>
    </source>
</evidence>
<dbReference type="Pfam" id="PF02879">
    <property type="entry name" value="PGM_PMM_II"/>
    <property type="match status" value="1"/>
</dbReference>
<dbReference type="STRING" id="869212.Turpa_2229"/>
<dbReference type="GO" id="GO:0046872">
    <property type="term" value="F:metal ion binding"/>
    <property type="evidence" value="ECO:0007669"/>
    <property type="project" value="UniProtKB-KW"/>
</dbReference>
<evidence type="ECO:0000256" key="2">
    <source>
        <dbReference type="ARBA" id="ARBA00010231"/>
    </source>
</evidence>
<evidence type="ECO:0000259" key="8">
    <source>
        <dbReference type="Pfam" id="PF02878"/>
    </source>
</evidence>
<keyword evidence="4" id="KW-0479">Metal-binding</keyword>
<dbReference type="EMBL" id="CP002959">
    <property type="protein sequence ID" value="AFM12874.1"/>
    <property type="molecule type" value="Genomic_DNA"/>
</dbReference>
<keyword evidence="6 11" id="KW-0413">Isomerase</keyword>
<comment type="similarity">
    <text evidence="2">Belongs to the phosphohexose mutase family.</text>
</comment>